<dbReference type="KEGG" id="vg:16512968"/>
<dbReference type="EMBL" id="KC977570">
    <property type="protein sequence ID" value="AGO83041.1"/>
    <property type="molecule type" value="Genomic_DNA"/>
</dbReference>
<name>S4VYB3_9VIRU</name>
<evidence type="ECO:0000256" key="1">
    <source>
        <dbReference type="SAM" id="MobiDB-lite"/>
    </source>
</evidence>
<dbReference type="Proteomes" id="UP000201566">
    <property type="component" value="Segment"/>
</dbReference>
<dbReference type="GeneID" id="16512968"/>
<proteinExistence type="predicted"/>
<protein>
    <submittedName>
        <fullName evidence="2">Uncharacterized protein</fullName>
    </submittedName>
</protein>
<reference evidence="2 3" key="1">
    <citation type="journal article" date="2013" name="Science">
        <title>Pandoraviruses: amoeba viruses with genomes up to 2.5 Mb reaching that of parasitic eukaryotes.</title>
        <authorList>
            <person name="Philippe N."/>
            <person name="Legendre M."/>
            <person name="Doutre G."/>
            <person name="Coute Y."/>
            <person name="Poirot O."/>
            <person name="Lescot M."/>
            <person name="Arslan D."/>
            <person name="Seltzer V."/>
            <person name="Bertaux L."/>
            <person name="Bruley C."/>
            <person name="Garin J."/>
            <person name="Claverie J.M."/>
            <person name="Abergel C."/>
        </authorList>
    </citation>
    <scope>NUCLEOTIDE SEQUENCE [LARGE SCALE GENOMIC DNA]</scope>
    <source>
        <strain evidence="2">Melbourne</strain>
    </source>
</reference>
<sequence>MDQETDHFGVWMLATLSRRGNTLAATDEAPSPKKNAPRPYGTMDALTSHMVNTGRAVLFATGASDDVNLTLGAIMRTGLGTLDVLYADRPATLLSTRSSPPDLHAAFDGPFWRGR</sequence>
<feature type="region of interest" description="Disordered" evidence="1">
    <location>
        <begin position="21"/>
        <end position="40"/>
    </location>
</feature>
<gene>
    <name evidence="2" type="ORF">pdul_cds_831</name>
</gene>
<evidence type="ECO:0000313" key="3">
    <source>
        <dbReference type="Proteomes" id="UP000201566"/>
    </source>
</evidence>
<accession>S4VYB3</accession>
<evidence type="ECO:0000313" key="2">
    <source>
        <dbReference type="EMBL" id="AGO83041.1"/>
    </source>
</evidence>
<dbReference type="RefSeq" id="YP_008319710.1">
    <property type="nucleotide sequence ID" value="NC_021858.1"/>
</dbReference>
<organism evidence="2 3">
    <name type="scientific">Pandoravirus dulcis</name>
    <dbReference type="NCBI Taxonomy" id="1349409"/>
    <lineage>
        <taxon>Viruses</taxon>
        <taxon>Pandoravirus</taxon>
    </lineage>
</organism>